<comment type="similarity">
    <text evidence="3 8">Belongs to the fungal TPase family.</text>
</comment>
<accession>A0A218Z3Y4</accession>
<comment type="subunit">
    <text evidence="8">Heterodimer. The mRNA-capping enzyme is composed of two separate chains alpha and beta, respectively a mRNA guanylyltransferase and an mRNA 5'-triphosphate monophosphatase.</text>
</comment>
<dbReference type="InterPro" id="IPR004206">
    <property type="entry name" value="mRNA_triPase_Cet1"/>
</dbReference>
<comment type="catalytic activity">
    <reaction evidence="7">
        <text>a 5'-end triphospho-ribonucleoside in mRNA + H2O = a 5'-end diphospho-ribonucleoside in mRNA + phosphate + H(+)</text>
        <dbReference type="Rhea" id="RHEA:67004"/>
        <dbReference type="Rhea" id="RHEA-COMP:17164"/>
        <dbReference type="Rhea" id="RHEA-COMP:17165"/>
        <dbReference type="ChEBI" id="CHEBI:15377"/>
        <dbReference type="ChEBI" id="CHEBI:15378"/>
        <dbReference type="ChEBI" id="CHEBI:43474"/>
        <dbReference type="ChEBI" id="CHEBI:167616"/>
        <dbReference type="ChEBI" id="CHEBI:167618"/>
        <dbReference type="EC" id="3.6.1.74"/>
    </reaction>
    <physiologicalReaction direction="left-to-right" evidence="7">
        <dbReference type="Rhea" id="RHEA:67005"/>
    </physiologicalReaction>
</comment>
<dbReference type="GO" id="GO:0031533">
    <property type="term" value="C:mRNA capping enzyme complex"/>
    <property type="evidence" value="ECO:0007669"/>
    <property type="project" value="UniProtKB-UniRule"/>
</dbReference>
<evidence type="ECO:0000256" key="9">
    <source>
        <dbReference type="SAM" id="MobiDB-lite"/>
    </source>
</evidence>
<dbReference type="InterPro" id="IPR037009">
    <property type="entry name" value="mRNA_triPase_Cet1_sf"/>
</dbReference>
<reference evidence="11 12" key="1">
    <citation type="submission" date="2017-04" db="EMBL/GenBank/DDBJ databases">
        <title>Draft genome sequence of Marssonina coronaria NL1: causal agent of apple blotch.</title>
        <authorList>
            <person name="Cheng Q."/>
        </authorList>
    </citation>
    <scope>NUCLEOTIDE SEQUENCE [LARGE SCALE GENOMIC DNA]</scope>
    <source>
        <strain evidence="11 12">NL1</strain>
    </source>
</reference>
<organism evidence="11 12">
    <name type="scientific">Diplocarpon coronariae</name>
    <dbReference type="NCBI Taxonomy" id="2795749"/>
    <lineage>
        <taxon>Eukaryota</taxon>
        <taxon>Fungi</taxon>
        <taxon>Dikarya</taxon>
        <taxon>Ascomycota</taxon>
        <taxon>Pezizomycotina</taxon>
        <taxon>Leotiomycetes</taxon>
        <taxon>Helotiales</taxon>
        <taxon>Drepanopezizaceae</taxon>
        <taxon>Diplocarpon</taxon>
    </lineage>
</organism>
<feature type="compositionally biased region" description="Low complexity" evidence="9">
    <location>
        <begin position="228"/>
        <end position="240"/>
    </location>
</feature>
<evidence type="ECO:0000256" key="2">
    <source>
        <dbReference type="ARBA" id="ARBA00004123"/>
    </source>
</evidence>
<protein>
    <recommendedName>
        <fullName evidence="8">mRNA-capping enzyme subunit beta</fullName>
        <ecNumber evidence="8">3.6.1.74</ecNumber>
    </recommendedName>
    <alternativeName>
        <fullName evidence="8">mRNA 5'-phosphatase</fullName>
    </alternativeName>
    <alternativeName>
        <fullName evidence="8">mRNA 5'-triphosphate monophosphatase</fullName>
    </alternativeName>
</protein>
<feature type="compositionally biased region" description="Low complexity" evidence="9">
    <location>
        <begin position="131"/>
        <end position="159"/>
    </location>
</feature>
<evidence type="ECO:0000256" key="6">
    <source>
        <dbReference type="ARBA" id="ARBA00023242"/>
    </source>
</evidence>
<dbReference type="GO" id="GO:0004651">
    <property type="term" value="F:polynucleotide 5'-phosphatase activity"/>
    <property type="evidence" value="ECO:0007669"/>
    <property type="project" value="UniProtKB-UniRule"/>
</dbReference>
<keyword evidence="8" id="KW-0506">mRNA capping</keyword>
<evidence type="ECO:0000256" key="3">
    <source>
        <dbReference type="ARBA" id="ARBA00006345"/>
    </source>
</evidence>
<evidence type="ECO:0000256" key="8">
    <source>
        <dbReference type="RuleBase" id="RU367053"/>
    </source>
</evidence>
<sequence>MDLRSIINTDGDSSRHKQAAPVTPIQTFPQQAFPDYSQPPQPHILTASGKHKYSSQDYDGALPSAGGPISYASPTQYHQQSFQGRPPQPPPTQPPPQNDLRSPRRSFSVQSQSQSPYLLAHSSATSQYPFPQHQTPQSPAQHHQSQSPAQHRPSQSPAQHHPYPPHFQQRDSYSHSNQPIHPQHQNSFPQQSPTPQTPPIGLPGATHPYLHHQRSASSVSTETPTSANSQQQQYFNQYSQDSPVSAGPYPPSQTPHHRQASQQSQPGTALGPPVSQRQLSVAFTQPPSPYQQRGISSGPLTQSQQTSPKPPAPQSIPRLPSTPSAYDSQRTSLSEERRRSHSERDRSVSVSPKTRLASQARGETTTPQLEKEYNHSAKRKLDDCEMAVEEPRRMDSRDTRPQVNGNHHVPSPSPQPPPKKRNRYTEPPIWAQSIRNKPIQAGGRGPMKVNGKPPQAKQPVHAPQTQTNGSQPPHPATVHGKTHPSALLGPWEASITGVKPVEQVTKLVADFLYLNVISRGDLGELASRGVEIEIEAKLGHVIDKETSDRYRLPVSSECVLMNTNRVRFESSMTESQHRSLNAFLNLKLRDAHPSNPVAVSTGRVEIKYKHSREVDSFYELPKAMYGVIPPALREKIPSNHAVKVRVTHDQKTREVKAKIIKARICDLDILNPQTPLDCRISINFEMRFDGNVEDLGSSSGSERNKDRLSYTQSMYQIDLTQVTQQGVSTGGASQISKEHELEIELSTAAVQEQGQKAVNGEPNEYLSLVEGFMDNMRVLSRATPAP</sequence>
<dbReference type="CDD" id="cd07470">
    <property type="entry name" value="CYTH-like_mRNA_RTPase"/>
    <property type="match status" value="1"/>
</dbReference>
<comment type="subcellular location">
    <subcellularLocation>
        <location evidence="2 8">Nucleus</location>
    </subcellularLocation>
</comment>
<feature type="compositionally biased region" description="Polar residues" evidence="9">
    <location>
        <begin position="215"/>
        <end position="227"/>
    </location>
</feature>
<comment type="cofactor">
    <cofactor evidence="1 8">
        <name>Mg(2+)</name>
        <dbReference type="ChEBI" id="CHEBI:18420"/>
    </cofactor>
</comment>
<feature type="compositionally biased region" description="Polar residues" evidence="9">
    <location>
        <begin position="275"/>
        <end position="307"/>
    </location>
</feature>
<dbReference type="Pfam" id="PF02940">
    <property type="entry name" value="mRNA_triPase"/>
    <property type="match status" value="1"/>
</dbReference>
<dbReference type="InParanoid" id="A0A218Z3Y4"/>
<comment type="caution">
    <text evidence="11">The sequence shown here is derived from an EMBL/GenBank/DDBJ whole genome shotgun (WGS) entry which is preliminary data.</text>
</comment>
<feature type="compositionally biased region" description="Basic and acidic residues" evidence="9">
    <location>
        <begin position="369"/>
        <end position="400"/>
    </location>
</feature>
<dbReference type="EC" id="3.6.1.74" evidence="8"/>
<dbReference type="InterPro" id="IPR040343">
    <property type="entry name" value="Cet1/Ctl1"/>
</dbReference>
<feature type="compositionally biased region" description="Basic and acidic residues" evidence="9">
    <location>
        <begin position="333"/>
        <end position="347"/>
    </location>
</feature>
<dbReference type="PANTHER" id="PTHR28118">
    <property type="entry name" value="POLYNUCLEOTIDE 5'-TRIPHOSPHATASE-RELATED"/>
    <property type="match status" value="1"/>
</dbReference>
<dbReference type="GO" id="GO:0006370">
    <property type="term" value="P:7-methylguanosine mRNA capping"/>
    <property type="evidence" value="ECO:0007669"/>
    <property type="project" value="UniProtKB-UniRule"/>
</dbReference>
<gene>
    <name evidence="11" type="ORF">B2J93_48</name>
</gene>
<evidence type="ECO:0000313" key="11">
    <source>
        <dbReference type="EMBL" id="OWP02472.1"/>
    </source>
</evidence>
<dbReference type="SUPFAM" id="SSF55154">
    <property type="entry name" value="CYTH-like phosphatases"/>
    <property type="match status" value="1"/>
</dbReference>
<evidence type="ECO:0000256" key="7">
    <source>
        <dbReference type="ARBA" id="ARBA00047740"/>
    </source>
</evidence>
<dbReference type="InterPro" id="IPR033469">
    <property type="entry name" value="CYTH-like_dom_sf"/>
</dbReference>
<proteinExistence type="inferred from homology"/>
<dbReference type="Proteomes" id="UP000242519">
    <property type="component" value="Unassembled WGS sequence"/>
</dbReference>
<keyword evidence="5 8" id="KW-0378">Hydrolase</keyword>
<feature type="domain" description="mRNA triphosphatase Cet1-like" evidence="10">
    <location>
        <begin position="502"/>
        <end position="745"/>
    </location>
</feature>
<dbReference type="Gene3D" id="3.20.100.10">
    <property type="entry name" value="mRNA triphosphatase Cet1-like"/>
    <property type="match status" value="1"/>
</dbReference>
<feature type="compositionally biased region" description="Pro residues" evidence="9">
    <location>
        <begin position="86"/>
        <end position="97"/>
    </location>
</feature>
<keyword evidence="12" id="KW-1185">Reference proteome</keyword>
<feature type="compositionally biased region" description="Polar residues" evidence="9">
    <location>
        <begin position="1"/>
        <end position="11"/>
    </location>
</feature>
<evidence type="ECO:0000256" key="5">
    <source>
        <dbReference type="ARBA" id="ARBA00022801"/>
    </source>
</evidence>
<keyword evidence="6 8" id="KW-0539">Nucleus</keyword>
<evidence type="ECO:0000313" key="12">
    <source>
        <dbReference type="Proteomes" id="UP000242519"/>
    </source>
</evidence>
<evidence type="ECO:0000259" key="10">
    <source>
        <dbReference type="Pfam" id="PF02940"/>
    </source>
</evidence>
<keyword evidence="4 8" id="KW-0507">mRNA processing</keyword>
<dbReference type="OrthoDB" id="272147at2759"/>
<feature type="region of interest" description="Disordered" evidence="9">
    <location>
        <begin position="1"/>
        <end position="485"/>
    </location>
</feature>
<dbReference type="AlphaFoldDB" id="A0A218Z3Y4"/>
<dbReference type="EMBL" id="MZNU01000230">
    <property type="protein sequence ID" value="OWP02472.1"/>
    <property type="molecule type" value="Genomic_DNA"/>
</dbReference>
<evidence type="ECO:0000256" key="1">
    <source>
        <dbReference type="ARBA" id="ARBA00001946"/>
    </source>
</evidence>
<name>A0A218Z3Y4_9HELO</name>
<evidence type="ECO:0000256" key="4">
    <source>
        <dbReference type="ARBA" id="ARBA00022664"/>
    </source>
</evidence>
<feature type="compositionally biased region" description="Polar residues" evidence="9">
    <location>
        <begin position="174"/>
        <end position="188"/>
    </location>
</feature>
<dbReference type="GO" id="GO:0140818">
    <property type="term" value="F:mRNA 5'-triphosphate monophosphatase activity"/>
    <property type="evidence" value="ECO:0007669"/>
    <property type="project" value="UniProtKB-EC"/>
</dbReference>
<dbReference type="PANTHER" id="PTHR28118:SF1">
    <property type="entry name" value="POLYNUCLEOTIDE 5'-TRIPHOSPHATASE CTL1-RELATED"/>
    <property type="match status" value="1"/>
</dbReference>
<feature type="compositionally biased region" description="Low complexity" evidence="9">
    <location>
        <begin position="105"/>
        <end position="115"/>
    </location>
</feature>
<comment type="function">
    <text evidence="8">First step of mRNA capping. Converts the 5'-triphosphate end of a nascent mRNA chain into a diphosphate end.</text>
</comment>
<dbReference type="STRING" id="503106.A0A218Z3Y4"/>